<dbReference type="PANTHER" id="PTHR36932:SF1">
    <property type="entry name" value="CAPSULAR POLYSACCHARIDE BIOSYNTHESIS PROTEIN"/>
    <property type="match status" value="1"/>
</dbReference>
<gene>
    <name evidence="1" type="ORF">BC739_001676</name>
</gene>
<dbReference type="EMBL" id="JACJID010000001">
    <property type="protein sequence ID" value="MBA8924479.1"/>
    <property type="molecule type" value="Genomic_DNA"/>
</dbReference>
<sequence length="457" mass="49800">MTDTVRGLGRDARQALREGPAGIARRQRTRLTEAVAHARANSPFYRDLYRDLPDRVDDPTLLPVTDKKLLMAHFDDWLTDRAVTRAKVDEFLADPGLVGHRFQGKYMVATTSGTTGVRGLFLSDDRYAAVHLALGSRANSGLGPRATLRVLTHAGRTAVVAATGGHFYSVASTARFRLDHPWLGRILRVFSINQPLPELVAELNDYNPASIAGFLSLLTALAGEQEAGRLHIRPAMVLPGGETVSDQARQRIATAFGAMVRPAYMATECALLAFSCGHGWYHVNADWVVVEPVDADHRPVPPGQPSHTALISNLANRVQPILRYDLGDGMLVRPDPCPCGSPLPAIRVQGRAADLVTLPAASGDTVGLSPMLFGTLLDRVPGVERYQLVQTAPDRLRVRLRPKIGADGDQVWRTVQEELSRLLAEHRVGGVRLERGEEAPEQASSGKVRRIIPLVKP</sequence>
<dbReference type="InterPro" id="IPR053158">
    <property type="entry name" value="CapK_Type1_Caps_Biosynth"/>
</dbReference>
<keyword evidence="2" id="KW-1185">Reference proteome</keyword>
<accession>A0ABR6BC83</accession>
<dbReference type="InterPro" id="IPR042099">
    <property type="entry name" value="ANL_N_sf"/>
</dbReference>
<evidence type="ECO:0000313" key="1">
    <source>
        <dbReference type="EMBL" id="MBA8924479.1"/>
    </source>
</evidence>
<protein>
    <submittedName>
        <fullName evidence="1">Phenylacetate-coenzyme A ligase PaaK-like adenylate-forming protein</fullName>
    </submittedName>
</protein>
<dbReference type="SUPFAM" id="SSF56801">
    <property type="entry name" value="Acetyl-CoA synthetase-like"/>
    <property type="match status" value="1"/>
</dbReference>
<dbReference type="Proteomes" id="UP000517916">
    <property type="component" value="Unassembled WGS sequence"/>
</dbReference>
<name>A0ABR6BC83_9PSEU</name>
<evidence type="ECO:0000313" key="2">
    <source>
        <dbReference type="Proteomes" id="UP000517916"/>
    </source>
</evidence>
<reference evidence="1 2" key="1">
    <citation type="submission" date="2020-08" db="EMBL/GenBank/DDBJ databases">
        <title>Genomic Encyclopedia of Archaeal and Bacterial Type Strains, Phase II (KMG-II): from individual species to whole genera.</title>
        <authorList>
            <person name="Goeker M."/>
        </authorList>
    </citation>
    <scope>NUCLEOTIDE SEQUENCE [LARGE SCALE GENOMIC DNA]</scope>
    <source>
        <strain evidence="1 2">DSM 43850</strain>
    </source>
</reference>
<comment type="caution">
    <text evidence="1">The sequence shown here is derived from an EMBL/GenBank/DDBJ whole genome shotgun (WGS) entry which is preliminary data.</text>
</comment>
<proteinExistence type="predicted"/>
<dbReference type="PANTHER" id="PTHR36932">
    <property type="entry name" value="CAPSULAR POLYSACCHARIDE BIOSYNTHESIS PROTEIN"/>
    <property type="match status" value="1"/>
</dbReference>
<dbReference type="Gene3D" id="3.40.50.12780">
    <property type="entry name" value="N-terminal domain of ligase-like"/>
    <property type="match status" value="1"/>
</dbReference>
<organism evidence="1 2">
    <name type="scientific">Kutzneria viridogrisea</name>
    <dbReference type="NCBI Taxonomy" id="47990"/>
    <lineage>
        <taxon>Bacteria</taxon>
        <taxon>Bacillati</taxon>
        <taxon>Actinomycetota</taxon>
        <taxon>Actinomycetes</taxon>
        <taxon>Pseudonocardiales</taxon>
        <taxon>Pseudonocardiaceae</taxon>
        <taxon>Kutzneria</taxon>
    </lineage>
</organism>
<dbReference type="RefSeq" id="WP_182836778.1">
    <property type="nucleotide sequence ID" value="NZ_BAAABQ010000021.1"/>
</dbReference>